<comment type="caution">
    <text evidence="8">The sequence shown here is derived from an EMBL/GenBank/DDBJ whole genome shotgun (WGS) entry which is preliminary data.</text>
</comment>
<proteinExistence type="inferred from homology"/>
<evidence type="ECO:0000256" key="2">
    <source>
        <dbReference type="ARBA" id="ARBA00009840"/>
    </source>
</evidence>
<evidence type="ECO:0000313" key="8">
    <source>
        <dbReference type="EMBL" id="MFC3678869.1"/>
    </source>
</evidence>
<feature type="coiled-coil region" evidence="5">
    <location>
        <begin position="49"/>
        <end position="176"/>
    </location>
</feature>
<evidence type="ECO:0000256" key="3">
    <source>
        <dbReference type="ARBA" id="ARBA00023054"/>
    </source>
</evidence>
<reference evidence="9" key="1">
    <citation type="journal article" date="2019" name="Int. J. Syst. Evol. Microbiol.">
        <title>The Global Catalogue of Microorganisms (GCM) 10K type strain sequencing project: providing services to taxonomists for standard genome sequencing and annotation.</title>
        <authorList>
            <consortium name="The Broad Institute Genomics Platform"/>
            <consortium name="The Broad Institute Genome Sequencing Center for Infectious Disease"/>
            <person name="Wu L."/>
            <person name="Ma J."/>
        </authorList>
    </citation>
    <scope>NUCLEOTIDE SEQUENCE [LARGE SCALE GENOMIC DNA]</scope>
    <source>
        <strain evidence="9">KCTC 42424</strain>
    </source>
</reference>
<dbReference type="InterPro" id="IPR003798">
    <property type="entry name" value="DNA_recombination_RmuC"/>
</dbReference>
<comment type="similarity">
    <text evidence="2">Belongs to the RmuC family.</text>
</comment>
<gene>
    <name evidence="8" type="ORF">ACFOMG_01925</name>
</gene>
<dbReference type="Proteomes" id="UP001595722">
    <property type="component" value="Unassembled WGS sequence"/>
</dbReference>
<evidence type="ECO:0000256" key="4">
    <source>
        <dbReference type="ARBA" id="ARBA00023172"/>
    </source>
</evidence>
<dbReference type="PANTHER" id="PTHR30563">
    <property type="entry name" value="DNA RECOMBINATION PROTEIN RMUC"/>
    <property type="match status" value="1"/>
</dbReference>
<keyword evidence="4" id="KW-0233">DNA recombination</keyword>
<sequence>MLELSISYLAVFSLLLASSSAALTALLVNRKKQQLQNELQRLQPLTTELQHQQQAAQQHTQQLQQQLQQQQLDSTRWQERAEALQRQQDTLQQEYQQVQQQLEQQRQQTQQLQTQVATEQQARQQQQQHDEEKLRLLEDNKTQLVKEFELLSQKILDEKSRQLNEQQKQQNEHNKQGLDALLAPFKQQLEGLHKKVEDVHLHDAKDRASLRAQIGELHKLNQQMSSEAQALTTALRGEQKVQGNWGEMVLETVLERSGLRIGEEYVREQSHNDDSGQRYRPDVIINLPEGKHIIVDSKVSLSAYTDAINADSDEQRLAALKRHVDSVRSHIKSLSEKAYQQLEGLNSPDFVFLFMPVEPAFMAAFQQDEQLFNDAFERRIVVVTPTTLLATLRTVASLWAIERRNRNTEKIADQARLVYEKVASLVDYLEKLGKQLNTVQGTYDDAWKSLKQGRGNLLSRADNFQKLGVRVKKELARTLVEEANAEHELHEALASEPTAADSPESSESKRLSQQEIEL</sequence>
<dbReference type="RefSeq" id="WP_376864414.1">
    <property type="nucleotide sequence ID" value="NZ_JBHRYB010000001.1"/>
</dbReference>
<dbReference type="PANTHER" id="PTHR30563:SF0">
    <property type="entry name" value="DNA RECOMBINATION PROTEIN RMUC"/>
    <property type="match status" value="1"/>
</dbReference>
<name>A0ABV7VMZ6_9GAMM</name>
<keyword evidence="3 5" id="KW-0175">Coiled coil</keyword>
<evidence type="ECO:0000313" key="9">
    <source>
        <dbReference type="Proteomes" id="UP001595722"/>
    </source>
</evidence>
<evidence type="ECO:0000256" key="7">
    <source>
        <dbReference type="SAM" id="SignalP"/>
    </source>
</evidence>
<evidence type="ECO:0000256" key="5">
    <source>
        <dbReference type="SAM" id="Coils"/>
    </source>
</evidence>
<keyword evidence="7" id="KW-0732">Signal</keyword>
<dbReference type="EMBL" id="JBHRYB010000001">
    <property type="protein sequence ID" value="MFC3678869.1"/>
    <property type="molecule type" value="Genomic_DNA"/>
</dbReference>
<dbReference type="Pfam" id="PF02646">
    <property type="entry name" value="RmuC"/>
    <property type="match status" value="1"/>
</dbReference>
<evidence type="ECO:0000256" key="6">
    <source>
        <dbReference type="SAM" id="MobiDB-lite"/>
    </source>
</evidence>
<comment type="function">
    <text evidence="1">Involved in DNA recombination.</text>
</comment>
<keyword evidence="9" id="KW-1185">Reference proteome</keyword>
<feature type="signal peptide" evidence="7">
    <location>
        <begin position="1"/>
        <end position="24"/>
    </location>
</feature>
<evidence type="ECO:0000256" key="1">
    <source>
        <dbReference type="ARBA" id="ARBA00003416"/>
    </source>
</evidence>
<protein>
    <submittedName>
        <fullName evidence="8">DNA recombination protein RmuC</fullName>
    </submittedName>
</protein>
<organism evidence="8 9">
    <name type="scientific">Bacterioplanoides pacificum</name>
    <dbReference type="NCBI Taxonomy" id="1171596"/>
    <lineage>
        <taxon>Bacteria</taxon>
        <taxon>Pseudomonadati</taxon>
        <taxon>Pseudomonadota</taxon>
        <taxon>Gammaproteobacteria</taxon>
        <taxon>Oceanospirillales</taxon>
        <taxon>Oceanospirillaceae</taxon>
        <taxon>Bacterioplanoides</taxon>
    </lineage>
</organism>
<feature type="region of interest" description="Disordered" evidence="6">
    <location>
        <begin position="486"/>
        <end position="518"/>
    </location>
</feature>
<feature type="chain" id="PRO_5046595117" evidence="7">
    <location>
        <begin position="25"/>
        <end position="518"/>
    </location>
</feature>
<accession>A0ABV7VMZ6</accession>